<proteinExistence type="predicted"/>
<dbReference type="EMBL" id="CP130318">
    <property type="protein sequence ID" value="WNQ12143.1"/>
    <property type="molecule type" value="Genomic_DNA"/>
</dbReference>
<dbReference type="SUPFAM" id="SSF53474">
    <property type="entry name" value="alpha/beta-Hydrolases"/>
    <property type="match status" value="1"/>
</dbReference>
<sequence>METEETAAETNTGRKAGEAGKAGGSLCDSGAVSTGSIPSAASEGNVGAEKTGDAVRTAEKAVSVYFLSGIGTWESGRMFAGAMRDIMERYRSEGYAFVHVRDLYPYGSMDGVHSKRFYRHLAKQALKVSRDMYVRYERNIGGRLAYEKIKADYDQYGSGDIILIGHSGGGIAAYNTAQLLSDDGYRVARVILVGAPEQWIHKDWHNRVHALRKAGRIGDWVTWLGKPCFGAPKVSDEVNIVGGHTDYFRWDKVDDNGVSNLQKVMDRIWQWLRPRDLSSS</sequence>
<evidence type="ECO:0008006" key="4">
    <source>
        <dbReference type="Google" id="ProtNLM"/>
    </source>
</evidence>
<organism evidence="2 3">
    <name type="scientific">Paenibacillus aurantius</name>
    <dbReference type="NCBI Taxonomy" id="2918900"/>
    <lineage>
        <taxon>Bacteria</taxon>
        <taxon>Bacillati</taxon>
        <taxon>Bacillota</taxon>
        <taxon>Bacilli</taxon>
        <taxon>Bacillales</taxon>
        <taxon>Paenibacillaceae</taxon>
        <taxon>Paenibacillus</taxon>
    </lineage>
</organism>
<dbReference type="InterPro" id="IPR029058">
    <property type="entry name" value="AB_hydrolase_fold"/>
</dbReference>
<dbReference type="RefSeq" id="WP_315605920.1">
    <property type="nucleotide sequence ID" value="NZ_CP130318.1"/>
</dbReference>
<evidence type="ECO:0000313" key="2">
    <source>
        <dbReference type="EMBL" id="WNQ12143.1"/>
    </source>
</evidence>
<protein>
    <recommendedName>
        <fullName evidence="4">Alpha/beta hydrolase</fullName>
    </recommendedName>
</protein>
<gene>
    <name evidence="2" type="ORF">MJA45_03585</name>
</gene>
<evidence type="ECO:0000313" key="3">
    <source>
        <dbReference type="Proteomes" id="UP001305702"/>
    </source>
</evidence>
<dbReference type="Proteomes" id="UP001305702">
    <property type="component" value="Chromosome"/>
</dbReference>
<name>A0AA96LFA1_9BACL</name>
<dbReference type="KEGG" id="paun:MJA45_03585"/>
<feature type="region of interest" description="Disordered" evidence="1">
    <location>
        <begin position="34"/>
        <end position="53"/>
    </location>
</feature>
<reference evidence="2 3" key="1">
    <citation type="submission" date="2022-02" db="EMBL/GenBank/DDBJ databases">
        <title>Paenibacillus sp. MBLB1776 Whole Genome Shotgun Sequencing.</title>
        <authorList>
            <person name="Hwang C.Y."/>
            <person name="Cho E.-S."/>
            <person name="Seo M.-J."/>
        </authorList>
    </citation>
    <scope>NUCLEOTIDE SEQUENCE [LARGE SCALE GENOMIC DNA]</scope>
    <source>
        <strain evidence="2 3">MBLB1776</strain>
    </source>
</reference>
<accession>A0AA96LFA1</accession>
<feature type="region of interest" description="Disordered" evidence="1">
    <location>
        <begin position="1"/>
        <end position="24"/>
    </location>
</feature>
<evidence type="ECO:0000256" key="1">
    <source>
        <dbReference type="SAM" id="MobiDB-lite"/>
    </source>
</evidence>
<dbReference type="AlphaFoldDB" id="A0AA96LFA1"/>
<keyword evidence="3" id="KW-1185">Reference proteome</keyword>
<dbReference type="Gene3D" id="3.40.50.1820">
    <property type="entry name" value="alpha/beta hydrolase"/>
    <property type="match status" value="1"/>
</dbReference>